<dbReference type="RefSeq" id="XP_005096922.1">
    <property type="nucleotide sequence ID" value="XM_005096865.3"/>
</dbReference>
<evidence type="ECO:0000313" key="1">
    <source>
        <dbReference type="Proteomes" id="UP000694888"/>
    </source>
</evidence>
<sequence>MTTLAASSVQEVSTIESHMIPNDSIVVFDWDNTLKIVNKETKRIESRVNKEFLRHLIGERGCELYVISAIRPSQMNMDTLLMEVDRLGLRNFFCQNSKGREKGANDFPWVREGNIIICGYNKAEVFLTLREKDMSCTDEVDCADDGHLTKRPVVFFDDEAENIEKFSHIVKDSLCYKIEG</sequence>
<accession>A0ABM0JM52</accession>
<name>A0ABM0JM52_APLCA</name>
<gene>
    <name evidence="2 3 4 5" type="primary">LOC101852236</name>
</gene>
<organism evidence="1 3">
    <name type="scientific">Aplysia californica</name>
    <name type="common">California sea hare</name>
    <dbReference type="NCBI Taxonomy" id="6500"/>
    <lineage>
        <taxon>Eukaryota</taxon>
        <taxon>Metazoa</taxon>
        <taxon>Spiralia</taxon>
        <taxon>Lophotrochozoa</taxon>
        <taxon>Mollusca</taxon>
        <taxon>Gastropoda</taxon>
        <taxon>Heterobranchia</taxon>
        <taxon>Euthyneura</taxon>
        <taxon>Tectipleura</taxon>
        <taxon>Aplysiida</taxon>
        <taxon>Aplysioidea</taxon>
        <taxon>Aplysiidae</taxon>
        <taxon>Aplysia</taxon>
    </lineage>
</organism>
<protein>
    <submittedName>
        <fullName evidence="2 3">Uncharacterized protein LOC101852236</fullName>
    </submittedName>
</protein>
<reference evidence="2 3" key="1">
    <citation type="submission" date="2025-05" db="UniProtKB">
        <authorList>
            <consortium name="RefSeq"/>
        </authorList>
    </citation>
    <scope>IDENTIFICATION</scope>
</reference>
<evidence type="ECO:0000313" key="2">
    <source>
        <dbReference type="RefSeq" id="XP_005096922.1"/>
    </source>
</evidence>
<dbReference type="RefSeq" id="XP_035825249.1">
    <property type="nucleotide sequence ID" value="XM_035969356.1"/>
</dbReference>
<dbReference type="RefSeq" id="XP_005096923.1">
    <property type="nucleotide sequence ID" value="XM_005096866.3"/>
</dbReference>
<dbReference type="GeneID" id="101852236"/>
<keyword evidence="1" id="KW-1185">Reference proteome</keyword>
<evidence type="ECO:0000313" key="3">
    <source>
        <dbReference type="RefSeq" id="XP_005096923.1"/>
    </source>
</evidence>
<proteinExistence type="predicted"/>
<dbReference type="RefSeq" id="XP_035825250.1">
    <property type="nucleotide sequence ID" value="XM_035969357.1"/>
</dbReference>
<evidence type="ECO:0000313" key="4">
    <source>
        <dbReference type="RefSeq" id="XP_035825249.1"/>
    </source>
</evidence>
<evidence type="ECO:0000313" key="5">
    <source>
        <dbReference type="RefSeq" id="XP_035825250.1"/>
    </source>
</evidence>
<dbReference type="Proteomes" id="UP000694888">
    <property type="component" value="Unplaced"/>
</dbReference>